<dbReference type="RefSeq" id="WP_108558509.1">
    <property type="nucleotide sequence ID" value="NZ_MUXE01000005.1"/>
</dbReference>
<proteinExistence type="predicted"/>
<reference evidence="1 2" key="1">
    <citation type="submission" date="2017-02" db="EMBL/GenBank/DDBJ databases">
        <title>Arcobacter caeni sp. nov, a new Arcobacter species isolated from reclaimed water.</title>
        <authorList>
            <person name="Figueras M.J."/>
            <person name="Perez-Cataluna A."/>
            <person name="Salas-Masso N."/>
        </authorList>
    </citation>
    <scope>NUCLEOTIDE SEQUENCE [LARGE SCALE GENOMIC DNA]</scope>
    <source>
        <strain evidence="1 2">RW17-10</strain>
    </source>
</reference>
<dbReference type="InterPro" id="IPR011050">
    <property type="entry name" value="Pectin_lyase_fold/virulence"/>
</dbReference>
<dbReference type="SUPFAM" id="SSF51126">
    <property type="entry name" value="Pectin lyase-like"/>
    <property type="match status" value="1"/>
</dbReference>
<name>A0A363D195_9BACT</name>
<accession>A0A363D195</accession>
<protein>
    <recommendedName>
        <fullName evidence="3">Hydrogenase</fullName>
    </recommendedName>
</protein>
<sequence length="287" mass="33227">MKNCTINKNIHLLENKIFEGERPLFKSHHIDLKNCQFVQGESGLKFVNYINAIQCEFSSKYLFWHDTRVHIFKSIFNDGARASIWYSDSILLENCEVNSAKIFRDAKNITIKNSTLNTNETLWDCNNIIIDKVDFQGDYLLFHSNNIEMNDFHLEGNYSFQHTQNIVAKNIKIKSKDAFWNSENVTIYDSIIEGEYLGWYSKNLKFVNCTIIGTQPLCYAKNLVLENCEMIDTDLAFEDSTINATITSSIMSVKNPLSGYLKAKEIKELILDEQNDLLQIEIENKID</sequence>
<dbReference type="EMBL" id="MUXE01000005">
    <property type="protein sequence ID" value="PUE65105.1"/>
    <property type="molecule type" value="Genomic_DNA"/>
</dbReference>
<evidence type="ECO:0000313" key="1">
    <source>
        <dbReference type="EMBL" id="PUE65105.1"/>
    </source>
</evidence>
<comment type="caution">
    <text evidence="1">The sequence shown here is derived from an EMBL/GenBank/DDBJ whole genome shotgun (WGS) entry which is preliminary data.</text>
</comment>
<gene>
    <name evidence="1" type="ORF">B0174_04715</name>
</gene>
<dbReference type="InterPro" id="IPR012334">
    <property type="entry name" value="Pectin_lyas_fold"/>
</dbReference>
<evidence type="ECO:0000313" key="2">
    <source>
        <dbReference type="Proteomes" id="UP000251135"/>
    </source>
</evidence>
<evidence type="ECO:0008006" key="3">
    <source>
        <dbReference type="Google" id="ProtNLM"/>
    </source>
</evidence>
<dbReference type="Proteomes" id="UP000251135">
    <property type="component" value="Unassembled WGS sequence"/>
</dbReference>
<dbReference type="Gene3D" id="2.160.20.10">
    <property type="entry name" value="Single-stranded right-handed beta-helix, Pectin lyase-like"/>
    <property type="match status" value="1"/>
</dbReference>
<dbReference type="InterPro" id="IPR022208">
    <property type="entry name" value="DUF3737"/>
</dbReference>
<keyword evidence="2" id="KW-1185">Reference proteome</keyword>
<dbReference type="OrthoDB" id="9803285at2"/>
<dbReference type="AlphaFoldDB" id="A0A363D195"/>
<organism evidence="1 2">
    <name type="scientific">Arcobacter caeni</name>
    <dbReference type="NCBI Taxonomy" id="1912877"/>
    <lineage>
        <taxon>Bacteria</taxon>
        <taxon>Pseudomonadati</taxon>
        <taxon>Campylobacterota</taxon>
        <taxon>Epsilonproteobacteria</taxon>
        <taxon>Campylobacterales</taxon>
        <taxon>Arcobacteraceae</taxon>
        <taxon>Arcobacter</taxon>
    </lineage>
</organism>
<dbReference type="Pfam" id="PF12541">
    <property type="entry name" value="DUF3737"/>
    <property type="match status" value="1"/>
</dbReference>